<keyword evidence="1" id="KW-1133">Transmembrane helix</keyword>
<feature type="transmembrane region" description="Helical" evidence="1">
    <location>
        <begin position="31"/>
        <end position="50"/>
    </location>
</feature>
<protein>
    <recommendedName>
        <fullName evidence="4">UsfY protein</fullName>
    </recommendedName>
</protein>
<comment type="caution">
    <text evidence="2">The sequence shown here is derived from an EMBL/GenBank/DDBJ whole genome shotgun (WGS) entry which is preliminary data.</text>
</comment>
<evidence type="ECO:0000313" key="2">
    <source>
        <dbReference type="EMBL" id="RVW09508.1"/>
    </source>
</evidence>
<accession>A0A438BET5</accession>
<organism evidence="2 3">
    <name type="scientific">Prescottella agglutinans</name>
    <dbReference type="NCBI Taxonomy" id="1644129"/>
    <lineage>
        <taxon>Bacteria</taxon>
        <taxon>Bacillati</taxon>
        <taxon>Actinomycetota</taxon>
        <taxon>Actinomycetes</taxon>
        <taxon>Mycobacteriales</taxon>
        <taxon>Nocardiaceae</taxon>
        <taxon>Prescottella</taxon>
    </lineage>
</organism>
<sequence length="95" mass="10294">MNYFDDAREPATVAREHPGEAIEDTRNWPGYGLIGVAIVTLGMTLVAAGYGFQGWAWIAGAICALSLVLGTTLVLHEHRRVKRLDAAGVLYPFGH</sequence>
<reference evidence="2 3" key="1">
    <citation type="submission" date="2018-11" db="EMBL/GenBank/DDBJ databases">
        <title>Rhodococcus spongicola sp. nov. and Rhodococcus xishaensis sp. nov. from marine sponges.</title>
        <authorList>
            <person name="Li L."/>
            <person name="Lin H.W."/>
        </authorList>
    </citation>
    <scope>NUCLEOTIDE SEQUENCE [LARGE SCALE GENOMIC DNA]</scope>
    <source>
        <strain evidence="2 3">CCTCC AB2014297</strain>
    </source>
</reference>
<evidence type="ECO:0008006" key="4">
    <source>
        <dbReference type="Google" id="ProtNLM"/>
    </source>
</evidence>
<dbReference type="RefSeq" id="WP_127916315.1">
    <property type="nucleotide sequence ID" value="NZ_RKLP01000005.1"/>
</dbReference>
<gene>
    <name evidence="2" type="ORF">EGT67_12095</name>
</gene>
<name>A0A438BET5_9NOCA</name>
<dbReference type="AlphaFoldDB" id="A0A438BET5"/>
<dbReference type="Proteomes" id="UP000286208">
    <property type="component" value="Unassembled WGS sequence"/>
</dbReference>
<dbReference type="OrthoDB" id="4567060at2"/>
<dbReference type="EMBL" id="RKLP01000005">
    <property type="protein sequence ID" value="RVW09508.1"/>
    <property type="molecule type" value="Genomic_DNA"/>
</dbReference>
<keyword evidence="1" id="KW-0472">Membrane</keyword>
<feature type="transmembrane region" description="Helical" evidence="1">
    <location>
        <begin position="56"/>
        <end position="75"/>
    </location>
</feature>
<evidence type="ECO:0000256" key="1">
    <source>
        <dbReference type="SAM" id="Phobius"/>
    </source>
</evidence>
<proteinExistence type="predicted"/>
<keyword evidence="3" id="KW-1185">Reference proteome</keyword>
<keyword evidence="1" id="KW-0812">Transmembrane</keyword>
<evidence type="ECO:0000313" key="3">
    <source>
        <dbReference type="Proteomes" id="UP000286208"/>
    </source>
</evidence>